<feature type="region of interest" description="Disordered" evidence="2">
    <location>
        <begin position="83"/>
        <end position="110"/>
    </location>
</feature>
<feature type="region of interest" description="Disordered" evidence="2">
    <location>
        <begin position="216"/>
        <end position="246"/>
    </location>
</feature>
<keyword evidence="1" id="KW-1015">Disulfide bond</keyword>
<dbReference type="AlphaFoldDB" id="A0A813S8J6"/>
<protein>
    <recommendedName>
        <fullName evidence="3">EGF-like domain-containing protein</fullName>
    </recommendedName>
</protein>
<evidence type="ECO:0000259" key="3">
    <source>
        <dbReference type="PROSITE" id="PS50026"/>
    </source>
</evidence>
<evidence type="ECO:0000313" key="4">
    <source>
        <dbReference type="EMBL" id="CAF0791564.1"/>
    </source>
</evidence>
<keyword evidence="1" id="KW-0245">EGF-like domain</keyword>
<dbReference type="PROSITE" id="PS00022">
    <property type="entry name" value="EGF_1"/>
    <property type="match status" value="1"/>
</dbReference>
<gene>
    <name evidence="4" type="ORF">XAT740_LOCUS2508</name>
</gene>
<feature type="compositionally biased region" description="Low complexity" evidence="2">
    <location>
        <begin position="86"/>
        <end position="110"/>
    </location>
</feature>
<reference evidence="4" key="1">
    <citation type="submission" date="2021-02" db="EMBL/GenBank/DDBJ databases">
        <authorList>
            <person name="Nowell W R."/>
        </authorList>
    </citation>
    <scope>NUCLEOTIDE SEQUENCE</scope>
</reference>
<dbReference type="PROSITE" id="PS50026">
    <property type="entry name" value="EGF_3"/>
    <property type="match status" value="1"/>
</dbReference>
<dbReference type="SMART" id="SM00494">
    <property type="entry name" value="ChtBD2"/>
    <property type="match status" value="1"/>
</dbReference>
<dbReference type="Gene3D" id="2.10.25.10">
    <property type="entry name" value="Laminin"/>
    <property type="match status" value="1"/>
</dbReference>
<comment type="caution">
    <text evidence="4">The sequence shown here is derived from an EMBL/GenBank/DDBJ whole genome shotgun (WGS) entry which is preliminary data.</text>
</comment>
<dbReference type="InterPro" id="IPR000742">
    <property type="entry name" value="EGF"/>
</dbReference>
<dbReference type="InterPro" id="IPR036508">
    <property type="entry name" value="Chitin-bd_dom_sf"/>
</dbReference>
<feature type="domain" description="EGF-like" evidence="3">
    <location>
        <begin position="116"/>
        <end position="153"/>
    </location>
</feature>
<feature type="disulfide bond" evidence="1">
    <location>
        <begin position="143"/>
        <end position="152"/>
    </location>
</feature>
<evidence type="ECO:0000313" key="5">
    <source>
        <dbReference type="Proteomes" id="UP000663828"/>
    </source>
</evidence>
<sequence>MYRIIAIVYFALTVNAYKYQILLNDEEAYNPCKTDSGVFYYPHPTDIQQYYQCDEAGNAYLRSCGALVWDDLRVACNWPDAVVPQSSSSTALPSTTTSTTAESTTTTASSTTAKSSITTCGEVNPCGEHGQCVALRRRFACICDDNWFGRLCDKQIDELTTPALSLDQAKNESDSEQTFSLPIYTKEDSKYIFYGLKGDKISNFVPVQKRMMDPKEIEEKNKQSISSEKVVSSNMVPERLSKGDMK</sequence>
<evidence type="ECO:0000256" key="1">
    <source>
        <dbReference type="PROSITE-ProRule" id="PRU00076"/>
    </source>
</evidence>
<dbReference type="Proteomes" id="UP000663828">
    <property type="component" value="Unassembled WGS sequence"/>
</dbReference>
<dbReference type="InterPro" id="IPR002557">
    <property type="entry name" value="Chitin-bd_dom"/>
</dbReference>
<dbReference type="Pfam" id="PF00008">
    <property type="entry name" value="EGF"/>
    <property type="match status" value="1"/>
</dbReference>
<dbReference type="GO" id="GO:0005576">
    <property type="term" value="C:extracellular region"/>
    <property type="evidence" value="ECO:0007669"/>
    <property type="project" value="InterPro"/>
</dbReference>
<evidence type="ECO:0000256" key="2">
    <source>
        <dbReference type="SAM" id="MobiDB-lite"/>
    </source>
</evidence>
<accession>A0A813S8J6</accession>
<dbReference type="CDD" id="cd00054">
    <property type="entry name" value="EGF_CA"/>
    <property type="match status" value="1"/>
</dbReference>
<dbReference type="SUPFAM" id="SSF57625">
    <property type="entry name" value="Invertebrate chitin-binding proteins"/>
    <property type="match status" value="1"/>
</dbReference>
<dbReference type="GO" id="GO:0008061">
    <property type="term" value="F:chitin binding"/>
    <property type="evidence" value="ECO:0007669"/>
    <property type="project" value="InterPro"/>
</dbReference>
<comment type="caution">
    <text evidence="1">Lacks conserved residue(s) required for the propagation of feature annotation.</text>
</comment>
<dbReference type="Gene3D" id="2.170.140.10">
    <property type="entry name" value="Chitin binding domain"/>
    <property type="match status" value="1"/>
</dbReference>
<name>A0A813S8J6_ADIRI</name>
<keyword evidence="5" id="KW-1185">Reference proteome</keyword>
<dbReference type="Pfam" id="PF01607">
    <property type="entry name" value="CBM_14"/>
    <property type="match status" value="1"/>
</dbReference>
<dbReference type="SUPFAM" id="SSF57196">
    <property type="entry name" value="EGF/Laminin"/>
    <property type="match status" value="1"/>
</dbReference>
<feature type="compositionally biased region" description="Polar residues" evidence="2">
    <location>
        <begin position="223"/>
        <end position="235"/>
    </location>
</feature>
<dbReference type="EMBL" id="CAJNOR010000088">
    <property type="protein sequence ID" value="CAF0791564.1"/>
    <property type="molecule type" value="Genomic_DNA"/>
</dbReference>
<organism evidence="4 5">
    <name type="scientific">Adineta ricciae</name>
    <name type="common">Rotifer</name>
    <dbReference type="NCBI Taxonomy" id="249248"/>
    <lineage>
        <taxon>Eukaryota</taxon>
        <taxon>Metazoa</taxon>
        <taxon>Spiralia</taxon>
        <taxon>Gnathifera</taxon>
        <taxon>Rotifera</taxon>
        <taxon>Eurotatoria</taxon>
        <taxon>Bdelloidea</taxon>
        <taxon>Adinetida</taxon>
        <taxon>Adinetidae</taxon>
        <taxon>Adineta</taxon>
    </lineage>
</organism>
<proteinExistence type="predicted"/>